<sequence>MGVQRRAEAPKERKTTTTYGYLWRQHDCDSELYKIGLELVLRSLELYNPAALEIVDQALGQSYKAEEVIPWIHATLLSVQDDADKRPIMQEILFMITNYSSRTWTVPC</sequence>
<keyword evidence="2" id="KW-1185">Reference proteome</keyword>
<organism evidence="1 2">
    <name type="scientific">Cuscuta australis</name>
    <dbReference type="NCBI Taxonomy" id="267555"/>
    <lineage>
        <taxon>Eukaryota</taxon>
        <taxon>Viridiplantae</taxon>
        <taxon>Streptophyta</taxon>
        <taxon>Embryophyta</taxon>
        <taxon>Tracheophyta</taxon>
        <taxon>Spermatophyta</taxon>
        <taxon>Magnoliopsida</taxon>
        <taxon>eudicotyledons</taxon>
        <taxon>Gunneridae</taxon>
        <taxon>Pentapetalae</taxon>
        <taxon>asterids</taxon>
        <taxon>lamiids</taxon>
        <taxon>Solanales</taxon>
        <taxon>Convolvulaceae</taxon>
        <taxon>Cuscuteae</taxon>
        <taxon>Cuscuta</taxon>
        <taxon>Cuscuta subgen. Grammica</taxon>
        <taxon>Cuscuta sect. Cleistogrammica</taxon>
    </lineage>
</organism>
<dbReference type="AlphaFoldDB" id="A0A328DHG3"/>
<evidence type="ECO:0000313" key="1">
    <source>
        <dbReference type="EMBL" id="RAL44866.1"/>
    </source>
</evidence>
<name>A0A328DHG3_9ASTE</name>
<evidence type="ECO:0000313" key="2">
    <source>
        <dbReference type="Proteomes" id="UP000249390"/>
    </source>
</evidence>
<gene>
    <name evidence="1" type="ORF">DM860_003625</name>
</gene>
<dbReference type="EMBL" id="NQVE01000142">
    <property type="protein sequence ID" value="RAL44866.1"/>
    <property type="molecule type" value="Genomic_DNA"/>
</dbReference>
<protein>
    <submittedName>
        <fullName evidence="1">Uncharacterized protein</fullName>
    </submittedName>
</protein>
<proteinExistence type="predicted"/>
<reference evidence="1 2" key="1">
    <citation type="submission" date="2018-06" db="EMBL/GenBank/DDBJ databases">
        <title>The Genome of Cuscuta australis (Dodder) Provides Insight into the Evolution of Plant Parasitism.</title>
        <authorList>
            <person name="Liu H."/>
        </authorList>
    </citation>
    <scope>NUCLEOTIDE SEQUENCE [LARGE SCALE GENOMIC DNA]</scope>
    <source>
        <strain evidence="2">cv. Yunnan</strain>
        <tissue evidence="1">Vines</tissue>
    </source>
</reference>
<accession>A0A328DHG3</accession>
<comment type="caution">
    <text evidence="1">The sequence shown here is derived from an EMBL/GenBank/DDBJ whole genome shotgun (WGS) entry which is preliminary data.</text>
</comment>
<dbReference type="Proteomes" id="UP000249390">
    <property type="component" value="Unassembled WGS sequence"/>
</dbReference>